<evidence type="ECO:0000313" key="2">
    <source>
        <dbReference type="Proteomes" id="UP000305067"/>
    </source>
</evidence>
<proteinExistence type="predicted"/>
<keyword evidence="2" id="KW-1185">Reference proteome</keyword>
<dbReference type="AlphaFoldDB" id="A0A5C3QG04"/>
<sequence length="154" mass="17634">MLPRNAGLLHQARGDTLHRDLRLVRFSDLRRASRYTASVANVTERLSVDPRWQRPAVTSRRCRTAQRPIFFAPDLEGGEDTKHTVVISSCPPTDNVELRIDEAIVHTGLETPVHADDTIWINLRSSILECEGNWEELDESTPYLQTSRACRWAW</sequence>
<dbReference type="EMBL" id="ML178829">
    <property type="protein sequence ID" value="TFL00407.1"/>
    <property type="molecule type" value="Genomic_DNA"/>
</dbReference>
<name>A0A5C3QG04_9AGAR</name>
<evidence type="ECO:0000313" key="1">
    <source>
        <dbReference type="EMBL" id="TFL00407.1"/>
    </source>
</evidence>
<protein>
    <submittedName>
        <fullName evidence="1">Uncharacterized protein</fullName>
    </submittedName>
</protein>
<dbReference type="Proteomes" id="UP000305067">
    <property type="component" value="Unassembled WGS sequence"/>
</dbReference>
<gene>
    <name evidence="1" type="ORF">BDV98DRAFT_569749</name>
</gene>
<organism evidence="1 2">
    <name type="scientific">Pterulicium gracile</name>
    <dbReference type="NCBI Taxonomy" id="1884261"/>
    <lineage>
        <taxon>Eukaryota</taxon>
        <taxon>Fungi</taxon>
        <taxon>Dikarya</taxon>
        <taxon>Basidiomycota</taxon>
        <taxon>Agaricomycotina</taxon>
        <taxon>Agaricomycetes</taxon>
        <taxon>Agaricomycetidae</taxon>
        <taxon>Agaricales</taxon>
        <taxon>Pleurotineae</taxon>
        <taxon>Pterulaceae</taxon>
        <taxon>Pterulicium</taxon>
    </lineage>
</organism>
<accession>A0A5C3QG04</accession>
<reference evidence="1 2" key="1">
    <citation type="journal article" date="2019" name="Nat. Ecol. Evol.">
        <title>Megaphylogeny resolves global patterns of mushroom evolution.</title>
        <authorList>
            <person name="Varga T."/>
            <person name="Krizsan K."/>
            <person name="Foldi C."/>
            <person name="Dima B."/>
            <person name="Sanchez-Garcia M."/>
            <person name="Sanchez-Ramirez S."/>
            <person name="Szollosi G.J."/>
            <person name="Szarkandi J.G."/>
            <person name="Papp V."/>
            <person name="Albert L."/>
            <person name="Andreopoulos W."/>
            <person name="Angelini C."/>
            <person name="Antonin V."/>
            <person name="Barry K.W."/>
            <person name="Bougher N.L."/>
            <person name="Buchanan P."/>
            <person name="Buyck B."/>
            <person name="Bense V."/>
            <person name="Catcheside P."/>
            <person name="Chovatia M."/>
            <person name="Cooper J."/>
            <person name="Damon W."/>
            <person name="Desjardin D."/>
            <person name="Finy P."/>
            <person name="Geml J."/>
            <person name="Haridas S."/>
            <person name="Hughes K."/>
            <person name="Justo A."/>
            <person name="Karasinski D."/>
            <person name="Kautmanova I."/>
            <person name="Kiss B."/>
            <person name="Kocsube S."/>
            <person name="Kotiranta H."/>
            <person name="LaButti K.M."/>
            <person name="Lechner B.E."/>
            <person name="Liimatainen K."/>
            <person name="Lipzen A."/>
            <person name="Lukacs Z."/>
            <person name="Mihaltcheva S."/>
            <person name="Morgado L.N."/>
            <person name="Niskanen T."/>
            <person name="Noordeloos M.E."/>
            <person name="Ohm R.A."/>
            <person name="Ortiz-Santana B."/>
            <person name="Ovrebo C."/>
            <person name="Racz N."/>
            <person name="Riley R."/>
            <person name="Savchenko A."/>
            <person name="Shiryaev A."/>
            <person name="Soop K."/>
            <person name="Spirin V."/>
            <person name="Szebenyi C."/>
            <person name="Tomsovsky M."/>
            <person name="Tulloss R.E."/>
            <person name="Uehling J."/>
            <person name="Grigoriev I.V."/>
            <person name="Vagvolgyi C."/>
            <person name="Papp T."/>
            <person name="Martin F.M."/>
            <person name="Miettinen O."/>
            <person name="Hibbett D.S."/>
            <person name="Nagy L.G."/>
        </authorList>
    </citation>
    <scope>NUCLEOTIDE SEQUENCE [LARGE SCALE GENOMIC DNA]</scope>
    <source>
        <strain evidence="1 2">CBS 309.79</strain>
    </source>
</reference>